<evidence type="ECO:0000313" key="2">
    <source>
        <dbReference type="Proteomes" id="UP000794436"/>
    </source>
</evidence>
<evidence type="ECO:0000313" key="1">
    <source>
        <dbReference type="EMBL" id="TMW64971.1"/>
    </source>
</evidence>
<sequence length="123" mass="13177">MVLPVIITGGVVLGGASAYTMFHVGEKLALPSDWRQAPSKSFLGVTAGGLSAMGAYSGQARVLNQHFAHLMTYEVPAKVEQWGFRDFLRVTSPFIATRVVMVSVSVAVMGFVSTKVEVLTSEK</sequence>
<organism evidence="1 2">
    <name type="scientific">Pythium oligandrum</name>
    <name type="common">Mycoparasitic fungus</name>
    <dbReference type="NCBI Taxonomy" id="41045"/>
    <lineage>
        <taxon>Eukaryota</taxon>
        <taxon>Sar</taxon>
        <taxon>Stramenopiles</taxon>
        <taxon>Oomycota</taxon>
        <taxon>Peronosporomycetes</taxon>
        <taxon>Pythiales</taxon>
        <taxon>Pythiaceae</taxon>
        <taxon>Pythium</taxon>
    </lineage>
</organism>
<dbReference type="AlphaFoldDB" id="A0A8K1CJW7"/>
<reference evidence="1" key="1">
    <citation type="submission" date="2019-03" db="EMBL/GenBank/DDBJ databases">
        <title>Long read genome sequence of the mycoparasitic Pythium oligandrum ATCC 38472 isolated from sugarbeet rhizosphere.</title>
        <authorList>
            <person name="Gaulin E."/>
        </authorList>
    </citation>
    <scope>NUCLEOTIDE SEQUENCE</scope>
    <source>
        <strain evidence="1">ATCC 38472_TT</strain>
    </source>
</reference>
<accession>A0A8K1CJW7</accession>
<comment type="caution">
    <text evidence="1">The sequence shown here is derived from an EMBL/GenBank/DDBJ whole genome shotgun (WGS) entry which is preliminary data.</text>
</comment>
<dbReference type="EMBL" id="SPLM01000038">
    <property type="protein sequence ID" value="TMW64971.1"/>
    <property type="molecule type" value="Genomic_DNA"/>
</dbReference>
<gene>
    <name evidence="1" type="ORF">Poli38472_009138</name>
</gene>
<keyword evidence="2" id="KW-1185">Reference proteome</keyword>
<dbReference type="Proteomes" id="UP000794436">
    <property type="component" value="Unassembled WGS sequence"/>
</dbReference>
<name>A0A8K1CJW7_PYTOL</name>
<proteinExistence type="predicted"/>
<dbReference type="OrthoDB" id="107739at2759"/>
<protein>
    <submittedName>
        <fullName evidence="1">Uncharacterized protein</fullName>
    </submittedName>
</protein>